<evidence type="ECO:0000256" key="1">
    <source>
        <dbReference type="SAM" id="Phobius"/>
    </source>
</evidence>
<keyword evidence="1" id="KW-0812">Transmembrane</keyword>
<keyword evidence="1" id="KW-1133">Transmembrane helix</keyword>
<dbReference type="Proteomes" id="UP000069001">
    <property type="component" value="Unassembled WGS sequence"/>
</dbReference>
<dbReference type="InterPro" id="IPR044691">
    <property type="entry name" value="DCC1_Trx"/>
</dbReference>
<comment type="caution">
    <text evidence="2">The sequence shown here is derived from an EMBL/GenBank/DDBJ whole genome shotgun (WGS) entry which is preliminary data.</text>
</comment>
<proteinExistence type="predicted"/>
<accession>A0A103ZBP7</accession>
<gene>
    <name evidence="2" type="ORF">WS90_02635</name>
</gene>
<dbReference type="GO" id="GO:0015035">
    <property type="term" value="F:protein-disulfide reductase activity"/>
    <property type="evidence" value="ECO:0007669"/>
    <property type="project" value="InterPro"/>
</dbReference>
<reference evidence="2 3" key="1">
    <citation type="submission" date="2015-11" db="EMBL/GenBank/DDBJ databases">
        <title>Expanding the genomic diversity of Burkholderia species for the development of highly accurate diagnostics.</title>
        <authorList>
            <person name="Sahl J."/>
            <person name="Keim P."/>
            <person name="Wagner D."/>
        </authorList>
    </citation>
    <scope>NUCLEOTIDE SEQUENCE [LARGE SCALE GENOMIC DNA]</scope>
    <source>
        <strain evidence="2 3">MSMB1302</strain>
    </source>
</reference>
<dbReference type="PANTHER" id="PTHR34290:SF2">
    <property type="entry name" value="OS04G0668800 PROTEIN"/>
    <property type="match status" value="1"/>
</dbReference>
<protein>
    <submittedName>
        <fullName evidence="2">Thiol-disulfide oxidoreductase</fullName>
    </submittedName>
</protein>
<dbReference type="InterPro" id="IPR007263">
    <property type="entry name" value="DCC1-like"/>
</dbReference>
<feature type="transmembrane region" description="Helical" evidence="1">
    <location>
        <begin position="165"/>
        <end position="187"/>
    </location>
</feature>
<dbReference type="EMBL" id="LOYH01000084">
    <property type="protein sequence ID" value="KVK76701.1"/>
    <property type="molecule type" value="Genomic_DNA"/>
</dbReference>
<evidence type="ECO:0000313" key="3">
    <source>
        <dbReference type="Proteomes" id="UP000069001"/>
    </source>
</evidence>
<sequence>MESRELVLYFDGRCPLCVAQMRRLGARDARQRLAFVDIAGPGFDPAPLGVDLPALNRELHARLPDGRMLTGVDGILAAHALTGRRWLVRLLRVPVVRGALAPLYRRFARNRHAVSRWLGYRAEAACNSAACGRDRAAAAAAAAEPAEPAEPAADRPARDDARRIVVTWMYGAALAHLLVGIAVPWMAGTSWLDAYHRVIELHFWAGTAPGPARAQQVWWMSLIGATVQCASVWMLALVHLGNRLRRREVWGWLLAGLSIWAPQDMLFSMQARVSGHVTIDAAALVAMVPPLVWLWRRDTP</sequence>
<dbReference type="Pfam" id="PF04134">
    <property type="entry name" value="DCC1-like"/>
    <property type="match status" value="1"/>
</dbReference>
<keyword evidence="1" id="KW-0472">Membrane</keyword>
<dbReference type="AlphaFoldDB" id="A0A103ZBP7"/>
<dbReference type="RefSeq" id="WP_059731514.1">
    <property type="nucleotide sequence ID" value="NZ_LOYH01000084.1"/>
</dbReference>
<dbReference type="PANTHER" id="PTHR34290">
    <property type="entry name" value="SI:CH73-390P7.2"/>
    <property type="match status" value="1"/>
</dbReference>
<name>A0A103ZBP7_BURCE</name>
<feature type="transmembrane region" description="Helical" evidence="1">
    <location>
        <begin position="273"/>
        <end position="295"/>
    </location>
</feature>
<organism evidence="2 3">
    <name type="scientific">Burkholderia cepacia</name>
    <name type="common">Pseudomonas cepacia</name>
    <dbReference type="NCBI Taxonomy" id="292"/>
    <lineage>
        <taxon>Bacteria</taxon>
        <taxon>Pseudomonadati</taxon>
        <taxon>Pseudomonadota</taxon>
        <taxon>Betaproteobacteria</taxon>
        <taxon>Burkholderiales</taxon>
        <taxon>Burkholderiaceae</taxon>
        <taxon>Burkholderia</taxon>
        <taxon>Burkholderia cepacia complex</taxon>
    </lineage>
</organism>
<feature type="transmembrane region" description="Helical" evidence="1">
    <location>
        <begin position="217"/>
        <end position="237"/>
    </location>
</feature>
<evidence type="ECO:0000313" key="2">
    <source>
        <dbReference type="EMBL" id="KVK76701.1"/>
    </source>
</evidence>